<feature type="region of interest" description="Disordered" evidence="1">
    <location>
        <begin position="1"/>
        <end position="25"/>
    </location>
</feature>
<sequence>MRDESHEGSSTFLSTVSSRSSSPSDAGTASTLSSSVICSNNLKSSLYFVTLNNCDRQQDRLIAKHWDAAKASENFLVNSFLLCNVNSRMSYGFRVSSKTVKVYPKRGIIESGGEEVLHAIINPKKEIHRTILIKIYISQPLSVCDYYTERKTKNLAWDANSFVPVLLHLSPADETYTQKVKKCTQKVKNCIQNVKNCTQKVKNCTHAVWTYLWQNLLNLKALFLFANAFN</sequence>
<keyword evidence="3" id="KW-1185">Reference proteome</keyword>
<dbReference type="AlphaFoldDB" id="A0A4Y2EG58"/>
<dbReference type="Proteomes" id="UP000499080">
    <property type="component" value="Unassembled WGS sequence"/>
</dbReference>
<protein>
    <recommendedName>
        <fullName evidence="4">MSP domain-containing protein</fullName>
    </recommendedName>
</protein>
<accession>A0A4Y2EG58</accession>
<name>A0A4Y2EG58_ARAVE</name>
<feature type="compositionally biased region" description="Low complexity" evidence="1">
    <location>
        <begin position="9"/>
        <end position="25"/>
    </location>
</feature>
<evidence type="ECO:0000313" key="3">
    <source>
        <dbReference type="Proteomes" id="UP000499080"/>
    </source>
</evidence>
<evidence type="ECO:0000256" key="1">
    <source>
        <dbReference type="SAM" id="MobiDB-lite"/>
    </source>
</evidence>
<reference evidence="2 3" key="1">
    <citation type="journal article" date="2019" name="Sci. Rep.">
        <title>Orb-weaving spider Araneus ventricosus genome elucidates the spidroin gene catalogue.</title>
        <authorList>
            <person name="Kono N."/>
            <person name="Nakamura H."/>
            <person name="Ohtoshi R."/>
            <person name="Moran D.A.P."/>
            <person name="Shinohara A."/>
            <person name="Yoshida Y."/>
            <person name="Fujiwara M."/>
            <person name="Mori M."/>
            <person name="Tomita M."/>
            <person name="Arakawa K."/>
        </authorList>
    </citation>
    <scope>NUCLEOTIDE SEQUENCE [LARGE SCALE GENOMIC DNA]</scope>
</reference>
<dbReference type="EMBL" id="BGPR01000571">
    <property type="protein sequence ID" value="GBM26865.1"/>
    <property type="molecule type" value="Genomic_DNA"/>
</dbReference>
<comment type="caution">
    <text evidence="2">The sequence shown here is derived from an EMBL/GenBank/DDBJ whole genome shotgun (WGS) entry which is preliminary data.</text>
</comment>
<evidence type="ECO:0008006" key="4">
    <source>
        <dbReference type="Google" id="ProtNLM"/>
    </source>
</evidence>
<gene>
    <name evidence="2" type="ORF">AVEN_266297_1</name>
</gene>
<evidence type="ECO:0000313" key="2">
    <source>
        <dbReference type="EMBL" id="GBM26865.1"/>
    </source>
</evidence>
<proteinExistence type="predicted"/>
<organism evidence="2 3">
    <name type="scientific">Araneus ventricosus</name>
    <name type="common">Orbweaver spider</name>
    <name type="synonym">Epeira ventricosa</name>
    <dbReference type="NCBI Taxonomy" id="182803"/>
    <lineage>
        <taxon>Eukaryota</taxon>
        <taxon>Metazoa</taxon>
        <taxon>Ecdysozoa</taxon>
        <taxon>Arthropoda</taxon>
        <taxon>Chelicerata</taxon>
        <taxon>Arachnida</taxon>
        <taxon>Araneae</taxon>
        <taxon>Araneomorphae</taxon>
        <taxon>Entelegynae</taxon>
        <taxon>Araneoidea</taxon>
        <taxon>Araneidae</taxon>
        <taxon>Araneus</taxon>
    </lineage>
</organism>